<evidence type="ECO:0000256" key="2">
    <source>
        <dbReference type="SAM" id="Phobius"/>
    </source>
</evidence>
<evidence type="ECO:0000256" key="1">
    <source>
        <dbReference type="SAM" id="MobiDB-lite"/>
    </source>
</evidence>
<dbReference type="RefSeq" id="WP_219748363.1">
    <property type="nucleotide sequence ID" value="NZ_JAHXZN010000002.1"/>
</dbReference>
<dbReference type="Proteomes" id="UP000759103">
    <property type="component" value="Unassembled WGS sequence"/>
</dbReference>
<organism evidence="3 4">
    <name type="scientific">Sphingomonas citri</name>
    <dbReference type="NCBI Taxonomy" id="2862499"/>
    <lineage>
        <taxon>Bacteria</taxon>
        <taxon>Pseudomonadati</taxon>
        <taxon>Pseudomonadota</taxon>
        <taxon>Alphaproteobacteria</taxon>
        <taxon>Sphingomonadales</taxon>
        <taxon>Sphingomonadaceae</taxon>
        <taxon>Sphingomonas</taxon>
    </lineage>
</organism>
<reference evidence="3 4" key="1">
    <citation type="submission" date="2021-07" db="EMBL/GenBank/DDBJ databases">
        <title>Sphingomonas sp.</title>
        <authorList>
            <person name="Feng G."/>
            <person name="Li J."/>
            <person name="Pan M."/>
        </authorList>
    </citation>
    <scope>NUCLEOTIDE SEQUENCE [LARGE SCALE GENOMIC DNA]</scope>
    <source>
        <strain evidence="3 4">RRHST34</strain>
    </source>
</reference>
<name>A0ABS7BMV1_9SPHN</name>
<feature type="region of interest" description="Disordered" evidence="1">
    <location>
        <begin position="62"/>
        <end position="121"/>
    </location>
</feature>
<feature type="transmembrane region" description="Helical" evidence="2">
    <location>
        <begin position="25"/>
        <end position="47"/>
    </location>
</feature>
<dbReference type="EMBL" id="JAHXZN010000002">
    <property type="protein sequence ID" value="MBW6530939.1"/>
    <property type="molecule type" value="Genomic_DNA"/>
</dbReference>
<evidence type="ECO:0000313" key="3">
    <source>
        <dbReference type="EMBL" id="MBW6530939.1"/>
    </source>
</evidence>
<evidence type="ECO:0000313" key="4">
    <source>
        <dbReference type="Proteomes" id="UP000759103"/>
    </source>
</evidence>
<keyword evidence="2" id="KW-1133">Transmembrane helix</keyword>
<keyword evidence="2" id="KW-0812">Transmembrane</keyword>
<gene>
    <name evidence="3" type="ORF">KZ820_09340</name>
</gene>
<keyword evidence="2" id="KW-0472">Membrane</keyword>
<feature type="region of interest" description="Disordered" evidence="1">
    <location>
        <begin position="1"/>
        <end position="22"/>
    </location>
</feature>
<protein>
    <submittedName>
        <fullName evidence="3">Uncharacterized protein</fullName>
    </submittedName>
</protein>
<keyword evidence="4" id="KW-1185">Reference proteome</keyword>
<comment type="caution">
    <text evidence="3">The sequence shown here is derived from an EMBL/GenBank/DDBJ whole genome shotgun (WGS) entry which is preliminary data.</text>
</comment>
<accession>A0ABS7BMV1</accession>
<sequence>MTQKSKPKGKSKRGYKPDHHRRDRAIAAAGLIGAVAAGIGAALKFGWFDRYFPADDAEHAAPDLAADAPTPGTTRAPEAFRPDPTAPVPESERESLRPATGPAPTLAATRGEMANQTGAAN</sequence>
<feature type="compositionally biased region" description="Low complexity" evidence="1">
    <location>
        <begin position="62"/>
        <end position="71"/>
    </location>
</feature>
<proteinExistence type="predicted"/>
<feature type="compositionally biased region" description="Low complexity" evidence="1">
    <location>
        <begin position="97"/>
        <end position="111"/>
    </location>
</feature>